<dbReference type="KEGG" id="falb:HYN59_11350"/>
<feature type="domain" description="HTH marR-type" evidence="1">
    <location>
        <begin position="62"/>
        <end position="195"/>
    </location>
</feature>
<dbReference type="PANTHER" id="PTHR33164:SF43">
    <property type="entry name" value="HTH-TYPE TRANSCRIPTIONAL REPRESSOR YETL"/>
    <property type="match status" value="1"/>
</dbReference>
<keyword evidence="3" id="KW-1185">Reference proteome</keyword>
<dbReference type="SUPFAM" id="SSF46785">
    <property type="entry name" value="Winged helix' DNA-binding domain"/>
    <property type="match status" value="1"/>
</dbReference>
<accession>A0A2S1QZ21</accession>
<dbReference type="InterPro" id="IPR036390">
    <property type="entry name" value="WH_DNA-bd_sf"/>
</dbReference>
<dbReference type="AlphaFoldDB" id="A0A2S1QZ21"/>
<evidence type="ECO:0000313" key="2">
    <source>
        <dbReference type="EMBL" id="AWH85666.1"/>
    </source>
</evidence>
<dbReference type="InterPro" id="IPR000835">
    <property type="entry name" value="HTH_MarR-typ"/>
</dbReference>
<dbReference type="OrthoDB" id="961069at2"/>
<dbReference type="PROSITE" id="PS50995">
    <property type="entry name" value="HTH_MARR_2"/>
    <property type="match status" value="1"/>
</dbReference>
<protein>
    <submittedName>
        <fullName evidence="2">MarR family transcriptional regulator</fullName>
    </submittedName>
</protein>
<gene>
    <name evidence="2" type="ORF">HYN59_11350</name>
</gene>
<name>A0A2S1QZ21_9FLAO</name>
<dbReference type="GO" id="GO:0006950">
    <property type="term" value="P:response to stress"/>
    <property type="evidence" value="ECO:0007669"/>
    <property type="project" value="TreeGrafter"/>
</dbReference>
<dbReference type="InterPro" id="IPR036388">
    <property type="entry name" value="WH-like_DNA-bd_sf"/>
</dbReference>
<reference evidence="2 3" key="1">
    <citation type="submission" date="2018-04" db="EMBL/GenBank/DDBJ databases">
        <title>Genome sequencing of Flavobacterium sp. HYN0059.</title>
        <authorList>
            <person name="Yi H."/>
            <person name="Baek C."/>
        </authorList>
    </citation>
    <scope>NUCLEOTIDE SEQUENCE [LARGE SCALE GENOMIC DNA]</scope>
    <source>
        <strain evidence="2 3">HYN0059</strain>
    </source>
</reference>
<organism evidence="2 3">
    <name type="scientific">Flavobacterium album</name>
    <dbReference type="NCBI Taxonomy" id="2175091"/>
    <lineage>
        <taxon>Bacteria</taxon>
        <taxon>Pseudomonadati</taxon>
        <taxon>Bacteroidota</taxon>
        <taxon>Flavobacteriia</taxon>
        <taxon>Flavobacteriales</taxon>
        <taxon>Flavobacteriaceae</taxon>
        <taxon>Flavobacterium</taxon>
    </lineage>
</organism>
<dbReference type="Pfam" id="PF13463">
    <property type="entry name" value="HTH_27"/>
    <property type="match status" value="1"/>
</dbReference>
<dbReference type="PANTHER" id="PTHR33164">
    <property type="entry name" value="TRANSCRIPTIONAL REGULATOR, MARR FAMILY"/>
    <property type="match status" value="1"/>
</dbReference>
<dbReference type="Gene3D" id="1.10.10.10">
    <property type="entry name" value="Winged helix-like DNA-binding domain superfamily/Winged helix DNA-binding domain"/>
    <property type="match status" value="1"/>
</dbReference>
<dbReference type="InterPro" id="IPR039422">
    <property type="entry name" value="MarR/SlyA-like"/>
</dbReference>
<dbReference type="EMBL" id="CP029186">
    <property type="protein sequence ID" value="AWH85666.1"/>
    <property type="molecule type" value="Genomic_DNA"/>
</dbReference>
<proteinExistence type="predicted"/>
<evidence type="ECO:0000259" key="1">
    <source>
        <dbReference type="PROSITE" id="PS50995"/>
    </source>
</evidence>
<sequence>MNYKLTHEVISLLEDFEHYTVKNQGKGDIKEFKNWMTGAVSAQGQQRQEPDWEGKHEGRSAESIISTMIVHLHRYAKMYSKLAIAGSPFSTQEDFIYLINLKTLGAMTKMELIRRNIQDKPTGIQIIGRLIKNGWVAQSVSGTDKRSKVISITPLGLEELDKHMHKIRQATTIVSGNLDQSEKMELIRLLKKLEDFHQPIFNTPITAAEPLAEISRKYLYQN</sequence>
<dbReference type="GO" id="GO:0003700">
    <property type="term" value="F:DNA-binding transcription factor activity"/>
    <property type="evidence" value="ECO:0007669"/>
    <property type="project" value="InterPro"/>
</dbReference>
<dbReference type="RefSeq" id="WP_108778368.1">
    <property type="nucleotide sequence ID" value="NZ_CP029186.1"/>
</dbReference>
<evidence type="ECO:0000313" key="3">
    <source>
        <dbReference type="Proteomes" id="UP000244929"/>
    </source>
</evidence>
<dbReference type="Proteomes" id="UP000244929">
    <property type="component" value="Chromosome"/>
</dbReference>